<accession>A0A914Q148</accession>
<dbReference type="InterPro" id="IPR011333">
    <property type="entry name" value="SKP1/BTB/POZ_sf"/>
</dbReference>
<reference evidence="2" key="1">
    <citation type="submission" date="2022-11" db="UniProtKB">
        <authorList>
            <consortium name="WormBaseParasite"/>
        </authorList>
    </citation>
    <scope>IDENTIFICATION</scope>
</reference>
<protein>
    <submittedName>
        <fullName evidence="2">Uncharacterized protein</fullName>
    </submittedName>
</protein>
<name>A0A914Q148_9BILA</name>
<dbReference type="WBParaSite" id="PDA_v2.g20877.t1">
    <property type="protein sequence ID" value="PDA_v2.g20877.t1"/>
    <property type="gene ID" value="PDA_v2.g20877"/>
</dbReference>
<dbReference type="AlphaFoldDB" id="A0A914Q148"/>
<keyword evidence="1" id="KW-1185">Reference proteome</keyword>
<proteinExistence type="predicted"/>
<organism evidence="1 2">
    <name type="scientific">Panagrolaimus davidi</name>
    <dbReference type="NCBI Taxonomy" id="227884"/>
    <lineage>
        <taxon>Eukaryota</taxon>
        <taxon>Metazoa</taxon>
        <taxon>Ecdysozoa</taxon>
        <taxon>Nematoda</taxon>
        <taxon>Chromadorea</taxon>
        <taxon>Rhabditida</taxon>
        <taxon>Tylenchina</taxon>
        <taxon>Panagrolaimomorpha</taxon>
        <taxon>Panagrolaimoidea</taxon>
        <taxon>Panagrolaimidae</taxon>
        <taxon>Panagrolaimus</taxon>
    </lineage>
</organism>
<dbReference type="Proteomes" id="UP000887578">
    <property type="component" value="Unplaced"/>
</dbReference>
<evidence type="ECO:0000313" key="2">
    <source>
        <dbReference type="WBParaSite" id="PDA_v2.g20877.t1"/>
    </source>
</evidence>
<sequence>MFKKEAIENKMVIQDFPFEIVDIAVKLIYDKRISLKNPLEDMLLLYEFGQKYCIKFIMDLIEKYLIKEISPATVVYLYKFSSPDAANIVKLQQKCIDHFMKCLKEKTPIYAAESLGETFLASIVLKSLHSNFTDTNTTGVYDLRAGTKINRAMTVVYRLLEHRRRNLVENYHSNNIFDFLESMAGLLALQ</sequence>
<evidence type="ECO:0000313" key="1">
    <source>
        <dbReference type="Proteomes" id="UP000887578"/>
    </source>
</evidence>
<dbReference type="Gene3D" id="3.30.710.10">
    <property type="entry name" value="Potassium Channel Kv1.1, Chain A"/>
    <property type="match status" value="1"/>
</dbReference>